<proteinExistence type="predicted"/>
<evidence type="ECO:0000313" key="2">
    <source>
        <dbReference type="Proteomes" id="UP000275078"/>
    </source>
</evidence>
<name>A0A3N4ID53_ASCIM</name>
<accession>A0A3N4ID53</accession>
<sequence length="406" mass="45309">MVVEDVAALALVDGSKPPGKHGLAASGPISLVLAGVVLLNAPPVAVVPVDAAPPDVAGPKSRFVAVVAHSESREPGCCLDVTAAWFRETKDEGWFERETGVTRARNNGAGPPIKGITYAQAASLKRWHCVSEWRPLYYEWGSRPDENKERLFVSCSPRKPPISNTYTFSRPLLLEVIPDGFWKGWLGYVEPEGGDPDTDGYSPVRNTLYDDWPTSDEEDLRVHRDKNGEVTFKKDHCMRCRSEDALDFESEYWPDWSQPKSFALRNRANNSSQKVIVERGMEEVEDMGYDAGLDDSDSDWDELEDIEEENEEWIGQGVSPEGIDSLNSLPLCANELGHNEETMKNTCFGRNSVHQQQQRDLEQRFGPCQALRLIRFEIAPDELHEWPIVGSGKGQDINNSALGHTL</sequence>
<dbReference type="AlphaFoldDB" id="A0A3N4ID53"/>
<gene>
    <name evidence="1" type="ORF">BJ508DRAFT_375868</name>
</gene>
<keyword evidence="2" id="KW-1185">Reference proteome</keyword>
<dbReference type="Proteomes" id="UP000275078">
    <property type="component" value="Unassembled WGS sequence"/>
</dbReference>
<dbReference type="EMBL" id="ML119673">
    <property type="protein sequence ID" value="RPA82151.1"/>
    <property type="molecule type" value="Genomic_DNA"/>
</dbReference>
<reference evidence="1 2" key="1">
    <citation type="journal article" date="2018" name="Nat. Ecol. Evol.">
        <title>Pezizomycetes genomes reveal the molecular basis of ectomycorrhizal truffle lifestyle.</title>
        <authorList>
            <person name="Murat C."/>
            <person name="Payen T."/>
            <person name="Noel B."/>
            <person name="Kuo A."/>
            <person name="Morin E."/>
            <person name="Chen J."/>
            <person name="Kohler A."/>
            <person name="Krizsan K."/>
            <person name="Balestrini R."/>
            <person name="Da Silva C."/>
            <person name="Montanini B."/>
            <person name="Hainaut M."/>
            <person name="Levati E."/>
            <person name="Barry K.W."/>
            <person name="Belfiori B."/>
            <person name="Cichocki N."/>
            <person name="Clum A."/>
            <person name="Dockter R.B."/>
            <person name="Fauchery L."/>
            <person name="Guy J."/>
            <person name="Iotti M."/>
            <person name="Le Tacon F."/>
            <person name="Lindquist E.A."/>
            <person name="Lipzen A."/>
            <person name="Malagnac F."/>
            <person name="Mello A."/>
            <person name="Molinier V."/>
            <person name="Miyauchi S."/>
            <person name="Poulain J."/>
            <person name="Riccioni C."/>
            <person name="Rubini A."/>
            <person name="Sitrit Y."/>
            <person name="Splivallo R."/>
            <person name="Traeger S."/>
            <person name="Wang M."/>
            <person name="Zifcakova L."/>
            <person name="Wipf D."/>
            <person name="Zambonelli A."/>
            <person name="Paolocci F."/>
            <person name="Nowrousian M."/>
            <person name="Ottonello S."/>
            <person name="Baldrian P."/>
            <person name="Spatafora J.W."/>
            <person name="Henrissat B."/>
            <person name="Nagy L.G."/>
            <person name="Aury J.M."/>
            <person name="Wincker P."/>
            <person name="Grigoriev I.V."/>
            <person name="Bonfante P."/>
            <person name="Martin F.M."/>
        </authorList>
    </citation>
    <scope>NUCLEOTIDE SEQUENCE [LARGE SCALE GENOMIC DNA]</scope>
    <source>
        <strain evidence="1 2">RN42</strain>
    </source>
</reference>
<evidence type="ECO:0000313" key="1">
    <source>
        <dbReference type="EMBL" id="RPA82151.1"/>
    </source>
</evidence>
<protein>
    <submittedName>
        <fullName evidence="1">Uncharacterized protein</fullName>
    </submittedName>
</protein>
<organism evidence="1 2">
    <name type="scientific">Ascobolus immersus RN42</name>
    <dbReference type="NCBI Taxonomy" id="1160509"/>
    <lineage>
        <taxon>Eukaryota</taxon>
        <taxon>Fungi</taxon>
        <taxon>Dikarya</taxon>
        <taxon>Ascomycota</taxon>
        <taxon>Pezizomycotina</taxon>
        <taxon>Pezizomycetes</taxon>
        <taxon>Pezizales</taxon>
        <taxon>Ascobolaceae</taxon>
        <taxon>Ascobolus</taxon>
    </lineage>
</organism>